<protein>
    <recommendedName>
        <fullName evidence="5">Transmembrane protein</fullName>
    </recommendedName>
</protein>
<keyword evidence="2" id="KW-0812">Transmembrane</keyword>
<name>A0A2P5F111_TREOI</name>
<organism evidence="3 4">
    <name type="scientific">Trema orientale</name>
    <name type="common">Charcoal tree</name>
    <name type="synonym">Celtis orientalis</name>
    <dbReference type="NCBI Taxonomy" id="63057"/>
    <lineage>
        <taxon>Eukaryota</taxon>
        <taxon>Viridiplantae</taxon>
        <taxon>Streptophyta</taxon>
        <taxon>Embryophyta</taxon>
        <taxon>Tracheophyta</taxon>
        <taxon>Spermatophyta</taxon>
        <taxon>Magnoliopsida</taxon>
        <taxon>eudicotyledons</taxon>
        <taxon>Gunneridae</taxon>
        <taxon>Pentapetalae</taxon>
        <taxon>rosids</taxon>
        <taxon>fabids</taxon>
        <taxon>Rosales</taxon>
        <taxon>Cannabaceae</taxon>
        <taxon>Trema</taxon>
    </lineage>
</organism>
<dbReference type="OrthoDB" id="10421244at2759"/>
<dbReference type="AlphaFoldDB" id="A0A2P5F111"/>
<feature type="region of interest" description="Disordered" evidence="1">
    <location>
        <begin position="181"/>
        <end position="204"/>
    </location>
</feature>
<keyword evidence="4" id="KW-1185">Reference proteome</keyword>
<evidence type="ECO:0000256" key="2">
    <source>
        <dbReference type="SAM" id="Phobius"/>
    </source>
</evidence>
<evidence type="ECO:0000313" key="4">
    <source>
        <dbReference type="Proteomes" id="UP000237000"/>
    </source>
</evidence>
<dbReference type="EMBL" id="JXTC01000074">
    <property type="protein sequence ID" value="PON91483.1"/>
    <property type="molecule type" value="Genomic_DNA"/>
</dbReference>
<evidence type="ECO:0000313" key="3">
    <source>
        <dbReference type="EMBL" id="PON91483.1"/>
    </source>
</evidence>
<feature type="transmembrane region" description="Helical" evidence="2">
    <location>
        <begin position="47"/>
        <end position="64"/>
    </location>
</feature>
<keyword evidence="2" id="KW-1133">Transmembrane helix</keyword>
<proteinExistence type="predicted"/>
<keyword evidence="2" id="KW-0472">Membrane</keyword>
<evidence type="ECO:0000256" key="1">
    <source>
        <dbReference type="SAM" id="MobiDB-lite"/>
    </source>
</evidence>
<dbReference type="InParanoid" id="A0A2P5F111"/>
<comment type="caution">
    <text evidence="3">The sequence shown here is derived from an EMBL/GenBank/DDBJ whole genome shotgun (WGS) entry which is preliminary data.</text>
</comment>
<dbReference type="Proteomes" id="UP000237000">
    <property type="component" value="Unassembled WGS sequence"/>
</dbReference>
<evidence type="ECO:0008006" key="5">
    <source>
        <dbReference type="Google" id="ProtNLM"/>
    </source>
</evidence>
<accession>A0A2P5F111</accession>
<reference evidence="4" key="1">
    <citation type="submission" date="2016-06" db="EMBL/GenBank/DDBJ databases">
        <title>Parallel loss of symbiosis genes in relatives of nitrogen-fixing non-legume Parasponia.</title>
        <authorList>
            <person name="Van Velzen R."/>
            <person name="Holmer R."/>
            <person name="Bu F."/>
            <person name="Rutten L."/>
            <person name="Van Zeijl A."/>
            <person name="Liu W."/>
            <person name="Santuari L."/>
            <person name="Cao Q."/>
            <person name="Sharma T."/>
            <person name="Shen D."/>
            <person name="Roswanjaya Y."/>
            <person name="Wardhani T."/>
            <person name="Kalhor M.S."/>
            <person name="Jansen J."/>
            <person name="Van den Hoogen J."/>
            <person name="Gungor B."/>
            <person name="Hartog M."/>
            <person name="Hontelez J."/>
            <person name="Verver J."/>
            <person name="Yang W.-C."/>
            <person name="Schijlen E."/>
            <person name="Repin R."/>
            <person name="Schilthuizen M."/>
            <person name="Schranz E."/>
            <person name="Heidstra R."/>
            <person name="Miyata K."/>
            <person name="Fedorova E."/>
            <person name="Kohlen W."/>
            <person name="Bisseling T."/>
            <person name="Smit S."/>
            <person name="Geurts R."/>
        </authorList>
    </citation>
    <scope>NUCLEOTIDE SEQUENCE [LARGE SCALE GENOMIC DNA]</scope>
    <source>
        <strain evidence="4">cv. RG33-2</strain>
    </source>
</reference>
<gene>
    <name evidence="3" type="ORF">TorRG33x02_127660</name>
</gene>
<sequence>MTADPSSWASVSSSSITVTDPNISFWRGTPAGSWPAVTNGVLPPPPTMLLLPLFWMTVLVWALVRPLPLSPVRNGRLLRLLLRKPLMLELVNGVAPLTGKMLLLGLENGTFSTVLATSPVTTRAVGCDPPMMSCMKKDSVGWSFGPVGIGPGPVVADVPVVGPGMAATTAGAGTAGWTGSGDSALSSLGEPPSGIGESASPSASSTGAAAGAAAAATAGIWPLGKRAGPVGLGCGRTPVGTGVGRGLANPGCGSASSRILAELAHPMMIARNNK</sequence>
<feature type="compositionally biased region" description="Low complexity" evidence="1">
    <location>
        <begin position="189"/>
        <end position="204"/>
    </location>
</feature>